<keyword evidence="6" id="KW-1185">Reference proteome</keyword>
<organism evidence="5 6">
    <name type="scientific">Billgrantia endophytica</name>
    <dbReference type="NCBI Taxonomy" id="2033802"/>
    <lineage>
        <taxon>Bacteria</taxon>
        <taxon>Pseudomonadati</taxon>
        <taxon>Pseudomonadota</taxon>
        <taxon>Gammaproteobacteria</taxon>
        <taxon>Oceanospirillales</taxon>
        <taxon>Halomonadaceae</taxon>
        <taxon>Billgrantia</taxon>
    </lineage>
</organism>
<dbReference type="EMBL" id="PNRF01000007">
    <property type="protein sequence ID" value="PMR77461.1"/>
    <property type="molecule type" value="Genomic_DNA"/>
</dbReference>
<sequence>MTPPIDYRRHDDIGVITIDNPPVNALGQAVRLGLVEAVTRGTEDRQARILVLVAKGRTFIAGADIREFGKPPQAPLLPDVIAHLEASPKPIVVALHGTALGGGLEVALGCQLRVALPGTRVGLPEVKLGLLPGAGGTQRLPRLVGIEAALDLITSGRFASTEEALSLGVIDAIRDAQSPLEAGLAAARDVLEGKLAPRVTGELPAPEASPETIADYRVRLQAEVPELFSPFRCIEAISASTEGSLAEGLRRERELFLSCMDSPQRAGLIHAFFAARATHKVPEAGESPALTHIALLGEHPLFDRLKDNAERAGITFTDQPEESTQACLIAPDASAACPSQALRIALLSPADAAELDGIEADLALVVPDRGALAELVTLGADASCQQAVANLLKVLRQGVVVSRQGSLLTTLAHAVRDDAANPQAAMEAASLMLAERGWSYRTSDIDLLAIEALGYPRHLGGPHRQASLAASATSETSRSRSRPASAS</sequence>
<evidence type="ECO:0000256" key="2">
    <source>
        <dbReference type="ARBA" id="ARBA00023239"/>
    </source>
</evidence>
<dbReference type="Gene3D" id="3.90.226.10">
    <property type="entry name" value="2-enoyl-CoA Hydratase, Chain A, domain 1"/>
    <property type="match status" value="1"/>
</dbReference>
<accession>A0A2N7UAN6</accession>
<reference evidence="5 6" key="1">
    <citation type="submission" date="2018-01" db="EMBL/GenBank/DDBJ databases">
        <title>Halomonas endophytica sp. nov., isolated from storage liquid in the stems of Populus euphratica.</title>
        <authorList>
            <person name="Chen C."/>
        </authorList>
    </citation>
    <scope>NUCLEOTIDE SEQUENCE [LARGE SCALE GENOMIC DNA]</scope>
    <source>
        <strain evidence="5 6">MC28</strain>
    </source>
</reference>
<evidence type="ECO:0000313" key="5">
    <source>
        <dbReference type="EMBL" id="PMR77461.1"/>
    </source>
</evidence>
<feature type="compositionally biased region" description="Low complexity" evidence="4">
    <location>
        <begin position="466"/>
        <end position="487"/>
    </location>
</feature>
<feature type="region of interest" description="Disordered" evidence="4">
    <location>
        <begin position="463"/>
        <end position="487"/>
    </location>
</feature>
<dbReference type="SUPFAM" id="SSF52096">
    <property type="entry name" value="ClpP/crotonase"/>
    <property type="match status" value="1"/>
</dbReference>
<keyword evidence="1 5" id="KW-0413">Isomerase</keyword>
<dbReference type="Proteomes" id="UP000235803">
    <property type="component" value="Unassembled WGS sequence"/>
</dbReference>
<keyword evidence="2" id="KW-0456">Lyase</keyword>
<name>A0A2N7UAN6_9GAMM</name>
<dbReference type="PANTHER" id="PTHR23309">
    <property type="entry name" value="3-HYDROXYACYL-COA DEHYROGENASE"/>
    <property type="match status" value="1"/>
</dbReference>
<keyword evidence="3" id="KW-0511">Multifunctional enzyme</keyword>
<dbReference type="AlphaFoldDB" id="A0A2N7UAN6"/>
<evidence type="ECO:0000313" key="6">
    <source>
        <dbReference type="Proteomes" id="UP000235803"/>
    </source>
</evidence>
<evidence type="ECO:0000256" key="4">
    <source>
        <dbReference type="SAM" id="MobiDB-lite"/>
    </source>
</evidence>
<gene>
    <name evidence="5" type="ORF">C1H69_02745</name>
</gene>
<dbReference type="GO" id="GO:0016829">
    <property type="term" value="F:lyase activity"/>
    <property type="evidence" value="ECO:0007669"/>
    <property type="project" value="UniProtKB-KW"/>
</dbReference>
<evidence type="ECO:0000256" key="1">
    <source>
        <dbReference type="ARBA" id="ARBA00023235"/>
    </source>
</evidence>
<dbReference type="CDD" id="cd06558">
    <property type="entry name" value="crotonase-like"/>
    <property type="match status" value="1"/>
</dbReference>
<evidence type="ECO:0000256" key="3">
    <source>
        <dbReference type="ARBA" id="ARBA00023268"/>
    </source>
</evidence>
<protein>
    <submittedName>
        <fullName evidence="5">Enoyl-CoA hydratase/isomerase family protein</fullName>
    </submittedName>
</protein>
<comment type="caution">
    <text evidence="5">The sequence shown here is derived from an EMBL/GenBank/DDBJ whole genome shotgun (WGS) entry which is preliminary data.</text>
</comment>
<dbReference type="GO" id="GO:0016853">
    <property type="term" value="F:isomerase activity"/>
    <property type="evidence" value="ECO:0007669"/>
    <property type="project" value="UniProtKB-KW"/>
</dbReference>
<dbReference type="RefSeq" id="WP_102651875.1">
    <property type="nucleotide sequence ID" value="NZ_PNRF01000007.1"/>
</dbReference>
<dbReference type="Pfam" id="PF00378">
    <property type="entry name" value="ECH_1"/>
    <property type="match status" value="1"/>
</dbReference>
<dbReference type="OrthoDB" id="5389341at2"/>
<dbReference type="InterPro" id="IPR001753">
    <property type="entry name" value="Enoyl-CoA_hydra/iso"/>
</dbReference>
<dbReference type="InterPro" id="IPR029045">
    <property type="entry name" value="ClpP/crotonase-like_dom_sf"/>
</dbReference>
<proteinExistence type="predicted"/>